<dbReference type="OrthoDB" id="10255963at2759"/>
<comment type="caution">
    <text evidence="3">The sequence shown here is derived from an EMBL/GenBank/DDBJ whole genome shotgun (WGS) entry which is preliminary data.</text>
</comment>
<dbReference type="PANTHER" id="PTHR30615:SF8">
    <property type="entry name" value="UPF0047 PROTEIN C4A8.02C"/>
    <property type="match status" value="1"/>
</dbReference>
<sequence length="203" mass="22716">MPFATIFSIHCCLIEKIFWFVCRALANLWYFAAVVLVLYYRSGALQSSGSRLMAFSVGNYWLQRTISLKRHSRGCHYITDDIKKALPEIAQIKMGVLHLFIQHTSATITVNESWDPSVKTDMEMILNRLVPETLSYAHSCEGTDDMPGHAKHALLGGPNITIPISDGKLALGTWQGIWLCEHRNSASSRSVVATVQGCPYENK</sequence>
<keyword evidence="2" id="KW-0812">Transmembrane</keyword>
<proteinExistence type="inferred from homology"/>
<name>A0A8T1MCE3_CLOSI</name>
<keyword evidence="2" id="KW-0472">Membrane</keyword>
<keyword evidence="4" id="KW-1185">Reference proteome</keyword>
<gene>
    <name evidence="3" type="ORF">CSKR_203616</name>
</gene>
<reference evidence="3 4" key="1">
    <citation type="journal article" date="2018" name="Biotechnol. Adv.">
        <title>Improved genomic resources and new bioinformatic workflow for the carcinogenic parasite Clonorchis sinensis: Biotechnological implications.</title>
        <authorList>
            <person name="Wang D."/>
            <person name="Korhonen P.K."/>
            <person name="Gasser R.B."/>
            <person name="Young N.D."/>
        </authorList>
    </citation>
    <scope>NUCLEOTIDE SEQUENCE [LARGE SCALE GENOMIC DNA]</scope>
    <source>
        <strain evidence="3">Cs-k2</strain>
    </source>
</reference>
<dbReference type="Proteomes" id="UP000286415">
    <property type="component" value="Unassembled WGS sequence"/>
</dbReference>
<accession>A0A8T1MCE3</accession>
<dbReference type="InterPro" id="IPR035917">
    <property type="entry name" value="YjbQ-like_sf"/>
</dbReference>
<dbReference type="SUPFAM" id="SSF111038">
    <property type="entry name" value="YjbQ-like"/>
    <property type="match status" value="1"/>
</dbReference>
<evidence type="ECO:0000256" key="2">
    <source>
        <dbReference type="SAM" id="Phobius"/>
    </source>
</evidence>
<evidence type="ECO:0000313" key="4">
    <source>
        <dbReference type="Proteomes" id="UP000286415"/>
    </source>
</evidence>
<dbReference type="AlphaFoldDB" id="A0A8T1MCE3"/>
<reference evidence="3 4" key="2">
    <citation type="journal article" date="2021" name="Genomics">
        <title>High-quality reference genome for Clonorchis sinensis.</title>
        <authorList>
            <person name="Young N.D."/>
            <person name="Stroehlein A.J."/>
            <person name="Kinkar L."/>
            <person name="Wang T."/>
            <person name="Sohn W.M."/>
            <person name="Chang B.C.H."/>
            <person name="Kaur P."/>
            <person name="Weisz D."/>
            <person name="Dudchenko O."/>
            <person name="Aiden E.L."/>
            <person name="Korhonen P.K."/>
            <person name="Gasser R.B."/>
        </authorList>
    </citation>
    <scope>NUCLEOTIDE SEQUENCE [LARGE SCALE GENOMIC DNA]</scope>
    <source>
        <strain evidence="3">Cs-k2</strain>
    </source>
</reference>
<evidence type="ECO:0000313" key="3">
    <source>
        <dbReference type="EMBL" id="KAG5446813.1"/>
    </source>
</evidence>
<evidence type="ECO:0000256" key="1">
    <source>
        <dbReference type="ARBA" id="ARBA00005534"/>
    </source>
</evidence>
<dbReference type="InterPro" id="IPR001602">
    <property type="entry name" value="UPF0047_YjbQ-like"/>
</dbReference>
<dbReference type="EMBL" id="NIRI02000056">
    <property type="protein sequence ID" value="KAG5446813.1"/>
    <property type="molecule type" value="Genomic_DNA"/>
</dbReference>
<comment type="similarity">
    <text evidence="1">Belongs to the UPF0047 family.</text>
</comment>
<dbReference type="NCBIfam" id="TIGR00149">
    <property type="entry name" value="TIGR00149_YjbQ"/>
    <property type="match status" value="1"/>
</dbReference>
<feature type="transmembrane region" description="Helical" evidence="2">
    <location>
        <begin position="17"/>
        <end position="40"/>
    </location>
</feature>
<protein>
    <submittedName>
        <fullName evidence="3">UPF0047 protein C4A8.02c</fullName>
    </submittedName>
</protein>
<keyword evidence="2" id="KW-1133">Transmembrane helix</keyword>
<dbReference type="Gene3D" id="2.60.120.460">
    <property type="entry name" value="YjbQ-like"/>
    <property type="match status" value="1"/>
</dbReference>
<dbReference type="Pfam" id="PF01894">
    <property type="entry name" value="YjbQ"/>
    <property type="match status" value="1"/>
</dbReference>
<dbReference type="PANTHER" id="PTHR30615">
    <property type="entry name" value="UNCHARACTERIZED PROTEIN YJBQ-RELATED"/>
    <property type="match status" value="1"/>
</dbReference>
<organism evidence="3 4">
    <name type="scientific">Clonorchis sinensis</name>
    <name type="common">Chinese liver fluke</name>
    <dbReference type="NCBI Taxonomy" id="79923"/>
    <lineage>
        <taxon>Eukaryota</taxon>
        <taxon>Metazoa</taxon>
        <taxon>Spiralia</taxon>
        <taxon>Lophotrochozoa</taxon>
        <taxon>Platyhelminthes</taxon>
        <taxon>Trematoda</taxon>
        <taxon>Digenea</taxon>
        <taxon>Opisthorchiida</taxon>
        <taxon>Opisthorchiata</taxon>
        <taxon>Opisthorchiidae</taxon>
        <taxon>Clonorchis</taxon>
    </lineage>
</organism>